<dbReference type="HOGENOM" id="CLU_154777_2_0_1"/>
<dbReference type="InParanoid" id="K3X5D9"/>
<keyword evidence="7" id="KW-1185">Reference proteome</keyword>
<dbReference type="InterPro" id="IPR045295">
    <property type="entry name" value="Complex1_LYR_SDHAF1_LYRM8"/>
</dbReference>
<dbReference type="EMBL" id="GL376610">
    <property type="status" value="NOT_ANNOTATED_CDS"/>
    <property type="molecule type" value="Genomic_DNA"/>
</dbReference>
<feature type="domain" description="Complex 1 LYR protein" evidence="5">
    <location>
        <begin position="25"/>
        <end position="93"/>
    </location>
</feature>
<reference evidence="7" key="2">
    <citation type="submission" date="2010-04" db="EMBL/GenBank/DDBJ databases">
        <authorList>
            <person name="Buell R."/>
            <person name="Hamilton J."/>
            <person name="Hostetler J."/>
        </authorList>
    </citation>
    <scope>NUCLEOTIDE SEQUENCE [LARGE SCALE GENOMIC DNA]</scope>
    <source>
        <strain evidence="7">DAOM:BR144</strain>
    </source>
</reference>
<comment type="similarity">
    <text evidence="4">Belongs to the complex I LYR family. SDHAF1 subfamily.</text>
</comment>
<accession>K3X5D9</accession>
<dbReference type="CDD" id="cd20268">
    <property type="entry name" value="Complex1_LYR_SDHAF1_LYRM8"/>
    <property type="match status" value="1"/>
</dbReference>
<evidence type="ECO:0000256" key="1">
    <source>
        <dbReference type="ARBA" id="ARBA00004305"/>
    </source>
</evidence>
<evidence type="ECO:0000313" key="7">
    <source>
        <dbReference type="Proteomes" id="UP000019132"/>
    </source>
</evidence>
<keyword evidence="3" id="KW-0143">Chaperone</keyword>
<reference evidence="7" key="1">
    <citation type="journal article" date="2010" name="Genome Biol.">
        <title>Genome sequence of the necrotrophic plant pathogen Pythium ultimum reveals original pathogenicity mechanisms and effector repertoire.</title>
        <authorList>
            <person name="Levesque C.A."/>
            <person name="Brouwer H."/>
            <person name="Cano L."/>
            <person name="Hamilton J.P."/>
            <person name="Holt C."/>
            <person name="Huitema E."/>
            <person name="Raffaele S."/>
            <person name="Robideau G.P."/>
            <person name="Thines M."/>
            <person name="Win J."/>
            <person name="Zerillo M.M."/>
            <person name="Beakes G.W."/>
            <person name="Boore J.L."/>
            <person name="Busam D."/>
            <person name="Dumas B."/>
            <person name="Ferriera S."/>
            <person name="Fuerstenberg S.I."/>
            <person name="Gachon C.M."/>
            <person name="Gaulin E."/>
            <person name="Govers F."/>
            <person name="Grenville-Briggs L."/>
            <person name="Horner N."/>
            <person name="Hostetler J."/>
            <person name="Jiang R.H."/>
            <person name="Johnson J."/>
            <person name="Krajaejun T."/>
            <person name="Lin H."/>
            <person name="Meijer H.J."/>
            <person name="Moore B."/>
            <person name="Morris P."/>
            <person name="Phuntmart V."/>
            <person name="Puiu D."/>
            <person name="Shetty J."/>
            <person name="Stajich J.E."/>
            <person name="Tripathy S."/>
            <person name="Wawra S."/>
            <person name="van West P."/>
            <person name="Whitty B.R."/>
            <person name="Coutinho P.M."/>
            <person name="Henrissat B."/>
            <person name="Martin F."/>
            <person name="Thomas P.D."/>
            <person name="Tyler B.M."/>
            <person name="De Vries R.P."/>
            <person name="Kamoun S."/>
            <person name="Yandell M."/>
            <person name="Tisserat N."/>
            <person name="Buell C.R."/>
        </authorList>
    </citation>
    <scope>NUCLEOTIDE SEQUENCE</scope>
    <source>
        <strain evidence="7">DAOM:BR144</strain>
    </source>
</reference>
<dbReference type="AlphaFoldDB" id="K3X5D9"/>
<reference evidence="6" key="3">
    <citation type="submission" date="2015-02" db="UniProtKB">
        <authorList>
            <consortium name="EnsemblProtists"/>
        </authorList>
    </citation>
    <scope>IDENTIFICATION</scope>
    <source>
        <strain evidence="6">DAOM BR144</strain>
    </source>
</reference>
<evidence type="ECO:0000256" key="2">
    <source>
        <dbReference type="ARBA" id="ARBA00023128"/>
    </source>
</evidence>
<dbReference type="STRING" id="431595.K3X5D9"/>
<keyword evidence="2" id="KW-0496">Mitochondrion</keyword>
<proteinExistence type="inferred from homology"/>
<dbReference type="VEuPathDB" id="FungiDB:PYU1_G012412"/>
<dbReference type="OMA" id="FHMIEYL"/>
<name>K3X5D9_GLOUD</name>
<dbReference type="Pfam" id="PF05347">
    <property type="entry name" value="Complex1_LYR"/>
    <property type="match status" value="1"/>
</dbReference>
<dbReference type="InterPro" id="IPR008011">
    <property type="entry name" value="Complex1_LYR_dom"/>
</dbReference>
<dbReference type="eggNOG" id="ENOG502S88D">
    <property type="taxonomic scope" value="Eukaryota"/>
</dbReference>
<sequence>MVAVVNSAAKTLKPKGATHSGLQMQVLALYKKALRTAQQKDRELVAASSGATAEVSTLTYVRERFRDDARSVGRMDFNVIEHLIRKGERDIKMMERMKGAKFTHVPRPKA</sequence>
<dbReference type="PANTHER" id="PTHR13675">
    <property type="entry name" value="LYR MOTIF-CONTAINING PROTEIN 2"/>
    <property type="match status" value="1"/>
</dbReference>
<dbReference type="GO" id="GO:0005759">
    <property type="term" value="C:mitochondrial matrix"/>
    <property type="evidence" value="ECO:0007669"/>
    <property type="project" value="UniProtKB-SubCell"/>
</dbReference>
<evidence type="ECO:0000313" key="6">
    <source>
        <dbReference type="EnsemblProtists" id="PYU1_T012438"/>
    </source>
</evidence>
<evidence type="ECO:0000256" key="4">
    <source>
        <dbReference type="ARBA" id="ARBA00025715"/>
    </source>
</evidence>
<dbReference type="GO" id="GO:0034553">
    <property type="term" value="P:mitochondrial respiratory chain complex II assembly"/>
    <property type="evidence" value="ECO:0007669"/>
    <property type="project" value="InterPro"/>
</dbReference>
<protein>
    <recommendedName>
        <fullName evidence="5">Complex 1 LYR protein domain-containing protein</fullName>
    </recommendedName>
</protein>
<dbReference type="PANTHER" id="PTHR13675:SF1">
    <property type="entry name" value="SUCCINATE DEHYDROGENASE ASSEMBLY FACTOR 1, MITOCHONDRIAL"/>
    <property type="match status" value="1"/>
</dbReference>
<organism evidence="6 7">
    <name type="scientific">Globisporangium ultimum (strain ATCC 200006 / CBS 805.95 / DAOM BR144)</name>
    <name type="common">Pythium ultimum</name>
    <dbReference type="NCBI Taxonomy" id="431595"/>
    <lineage>
        <taxon>Eukaryota</taxon>
        <taxon>Sar</taxon>
        <taxon>Stramenopiles</taxon>
        <taxon>Oomycota</taxon>
        <taxon>Peronosporomycetes</taxon>
        <taxon>Pythiales</taxon>
        <taxon>Pythiaceae</taxon>
        <taxon>Globisporangium</taxon>
    </lineage>
</organism>
<evidence type="ECO:0000256" key="3">
    <source>
        <dbReference type="ARBA" id="ARBA00023186"/>
    </source>
</evidence>
<dbReference type="EnsemblProtists" id="PYU1_T012438">
    <property type="protein sequence ID" value="PYU1_T012438"/>
    <property type="gene ID" value="PYU1_G012412"/>
</dbReference>
<comment type="subcellular location">
    <subcellularLocation>
        <location evidence="1">Mitochondrion matrix</location>
    </subcellularLocation>
</comment>
<evidence type="ECO:0000259" key="5">
    <source>
        <dbReference type="Pfam" id="PF05347"/>
    </source>
</evidence>
<dbReference type="Proteomes" id="UP000019132">
    <property type="component" value="Unassembled WGS sequence"/>
</dbReference>